<dbReference type="InterPro" id="IPR049236">
    <property type="entry name" value="DUF6850"/>
</dbReference>
<dbReference type="STRING" id="684065.SAMN05421738_1063"/>
<gene>
    <name evidence="2" type="ORF">SAMN05421738_1063</name>
</gene>
<proteinExistence type="predicted"/>
<name>A0A1I4VV85_9FLAO</name>
<dbReference type="Proteomes" id="UP000199149">
    <property type="component" value="Unassembled WGS sequence"/>
</dbReference>
<dbReference type="OrthoDB" id="1151092at2"/>
<evidence type="ECO:0000259" key="1">
    <source>
        <dbReference type="Pfam" id="PF21012"/>
    </source>
</evidence>
<sequence length="532" mass="62117">MRIEFNINSYNISLFTHHNVSKVLLFLFGSFGTMAYAQENDTIKINANTSSAQDLERLNTLPISYSNQVIKDFTQTEVYFNHTKNKFARKQTAKETNRFGFRSQGLFNLKNDFKVFGTIKLEKFLEKSLAYNLDNTRTDDLEVLNPTYFFVPRAADWDNQQYDISAGIIKNFGNFNIAAKADLNAEKFARKADPRPEISTQKLNGELQAGYTYNQHQIFVFSAYGKKDKDYKYNYTNSQLNSIAYPETYIRFNSGYGRVINQPYTKNRYFSRTSFNKFGGGYQFKSDKTQILGYYNYQKSLEDFYNEYFKDSKYLRFKYQTISHLGQIQLRQKIVNKLLRASIKGSQSTSKNFDVVALGTNYINRLRNVTFDVNLLNQQKEIVHYYLGAYASYNQNRYLDQLGYTDYQINSLNIGVYGNHDFVFANQSKINLGLAVNYYTALKNNLNYVNILGDTENMFYDNVILHDNIYNSTDRLDTKADLRYMLPVKNNKNVVIYSQFRSIFALNNQVNTEINFDKNTSYQINFGIQLNY</sequence>
<organism evidence="2 3">
    <name type="scientific">Algoriella xinjiangensis</name>
    <dbReference type="NCBI Taxonomy" id="684065"/>
    <lineage>
        <taxon>Bacteria</taxon>
        <taxon>Pseudomonadati</taxon>
        <taxon>Bacteroidota</taxon>
        <taxon>Flavobacteriia</taxon>
        <taxon>Flavobacteriales</taxon>
        <taxon>Weeksellaceae</taxon>
        <taxon>Algoriella</taxon>
    </lineage>
</organism>
<dbReference type="EMBL" id="FOUZ01000006">
    <property type="protein sequence ID" value="SFN05102.1"/>
    <property type="molecule type" value="Genomic_DNA"/>
</dbReference>
<dbReference type="RefSeq" id="WP_125113030.1">
    <property type="nucleotide sequence ID" value="NZ_FOUZ01000006.1"/>
</dbReference>
<keyword evidence="3" id="KW-1185">Reference proteome</keyword>
<evidence type="ECO:0000313" key="3">
    <source>
        <dbReference type="Proteomes" id="UP000199149"/>
    </source>
</evidence>
<protein>
    <recommendedName>
        <fullName evidence="1">DUF6850 domain-containing protein</fullName>
    </recommendedName>
</protein>
<accession>A0A1I4VV85</accession>
<feature type="domain" description="DUF6850" evidence="1">
    <location>
        <begin position="67"/>
        <end position="532"/>
    </location>
</feature>
<dbReference type="Pfam" id="PF21012">
    <property type="entry name" value="DUF6850"/>
    <property type="match status" value="1"/>
</dbReference>
<dbReference type="AlphaFoldDB" id="A0A1I4VV85"/>
<reference evidence="3" key="1">
    <citation type="submission" date="2016-10" db="EMBL/GenBank/DDBJ databases">
        <authorList>
            <person name="Varghese N."/>
            <person name="Submissions S."/>
        </authorList>
    </citation>
    <scope>NUCLEOTIDE SEQUENCE [LARGE SCALE GENOMIC DNA]</scope>
    <source>
        <strain evidence="3">XJ109</strain>
    </source>
</reference>
<evidence type="ECO:0000313" key="2">
    <source>
        <dbReference type="EMBL" id="SFN05102.1"/>
    </source>
</evidence>